<dbReference type="EMBL" id="LTBC01000004">
    <property type="protein sequence ID" value="KYH32303.1"/>
    <property type="molecule type" value="Genomic_DNA"/>
</dbReference>
<gene>
    <name evidence="2" type="ORF">MOMUL_15250</name>
</gene>
<keyword evidence="3" id="KW-1185">Reference proteome</keyword>
<feature type="region of interest" description="Disordered" evidence="1">
    <location>
        <begin position="121"/>
        <end position="155"/>
    </location>
</feature>
<dbReference type="PATRIC" id="fig|1122241.3.peg.1606"/>
<protein>
    <submittedName>
        <fullName evidence="2">DRTGG domain protein</fullName>
    </submittedName>
</protein>
<dbReference type="AlphaFoldDB" id="A0A151AXM9"/>
<reference evidence="2 3" key="1">
    <citation type="submission" date="2016-02" db="EMBL/GenBank/DDBJ databases">
        <title>Genome sequence of Moorella mulderi DSM 14980.</title>
        <authorList>
            <person name="Poehlein A."/>
            <person name="Daniel R."/>
        </authorList>
    </citation>
    <scope>NUCLEOTIDE SEQUENCE [LARGE SCALE GENOMIC DNA]</scope>
    <source>
        <strain evidence="2 3">DSM 14980</strain>
    </source>
</reference>
<name>A0A151AXM9_9FIRM</name>
<dbReference type="Gene3D" id="3.40.1390.20">
    <property type="entry name" value="HprK N-terminal domain-like"/>
    <property type="match status" value="1"/>
</dbReference>
<evidence type="ECO:0000313" key="3">
    <source>
        <dbReference type="Proteomes" id="UP000075670"/>
    </source>
</evidence>
<accession>A0A151AXM9</accession>
<evidence type="ECO:0000256" key="1">
    <source>
        <dbReference type="SAM" id="MobiDB-lite"/>
    </source>
</evidence>
<evidence type="ECO:0000313" key="2">
    <source>
        <dbReference type="EMBL" id="KYH32303.1"/>
    </source>
</evidence>
<sequence>MKLREVQAILEAEVFTGADKLDLEVEAGFGSDLMSDVLAFACSRVLLLTGLTNAHVIHTATMIDAAAIVFVRGKRPDKNLINAAANLGLPLLGTRLLMYDSCGRLFQAGLKGCSREAGDDQAATSSWESKQKQEGKEAGTLPHGAMPAGRERSVGVLRGRVSPGRSYWRYRKTCLERPEWLP</sequence>
<dbReference type="Proteomes" id="UP000075670">
    <property type="component" value="Unassembled WGS sequence"/>
</dbReference>
<dbReference type="RefSeq" id="WP_064774356.1">
    <property type="nucleotide sequence ID" value="NZ_LTBC01000004.1"/>
</dbReference>
<dbReference type="InterPro" id="IPR028979">
    <property type="entry name" value="Ser_kin/Pase_Hpr-like_N_sf"/>
</dbReference>
<comment type="caution">
    <text evidence="2">The sequence shown here is derived from an EMBL/GenBank/DDBJ whole genome shotgun (WGS) entry which is preliminary data.</text>
</comment>
<organism evidence="2 3">
    <name type="scientific">Moorella mulderi DSM 14980</name>
    <dbReference type="NCBI Taxonomy" id="1122241"/>
    <lineage>
        <taxon>Bacteria</taxon>
        <taxon>Bacillati</taxon>
        <taxon>Bacillota</taxon>
        <taxon>Clostridia</taxon>
        <taxon>Neomoorellales</taxon>
        <taxon>Neomoorellaceae</taxon>
        <taxon>Neomoorella</taxon>
    </lineage>
</organism>
<dbReference type="SUPFAM" id="SSF75138">
    <property type="entry name" value="HprK N-terminal domain-like"/>
    <property type="match status" value="1"/>
</dbReference>
<proteinExistence type="predicted"/>